<evidence type="ECO:0000256" key="2">
    <source>
        <dbReference type="ARBA" id="ARBA00022692"/>
    </source>
</evidence>
<proteinExistence type="predicted"/>
<dbReference type="GO" id="GO:0098703">
    <property type="term" value="P:calcium ion import across plasma membrane"/>
    <property type="evidence" value="ECO:0007669"/>
    <property type="project" value="TreeGrafter"/>
</dbReference>
<comment type="caution">
    <text evidence="9">The sequence shown here is derived from an EMBL/GenBank/DDBJ whole genome shotgun (WGS) entry which is preliminary data.</text>
</comment>
<evidence type="ECO:0000256" key="5">
    <source>
        <dbReference type="ARBA" id="ARBA00023136"/>
    </source>
</evidence>
<dbReference type="AlphaFoldDB" id="A0A2N0SCS4"/>
<dbReference type="VEuPathDB" id="FungiDB:FUN_015139"/>
<keyword evidence="5 6" id="KW-0472">Membrane</keyword>
<reference evidence="9 10" key="3">
    <citation type="submission" date="2017-10" db="EMBL/GenBank/DDBJ databases">
        <title>Extensive intraspecific genome diversity in a model arbuscular mycorrhizal fungus.</title>
        <authorList>
            <person name="Chen E.C.H."/>
            <person name="Morin E."/>
            <person name="Baudet D."/>
            <person name="Noel J."/>
            <person name="Ndikumana S."/>
            <person name="Charron P."/>
            <person name="St-Onge C."/>
            <person name="Giorgi J."/>
            <person name="Grigoriev I.V."/>
            <person name="Roux C."/>
            <person name="Martin F.M."/>
            <person name="Corradi N."/>
        </authorList>
    </citation>
    <scope>NUCLEOTIDE SEQUENCE [LARGE SCALE GENOMIC DNA]</scope>
    <source>
        <strain evidence="9 10">A1</strain>
    </source>
</reference>
<keyword evidence="4 6" id="KW-1133">Transmembrane helix</keyword>
<feature type="transmembrane region" description="Helical" evidence="6">
    <location>
        <begin position="725"/>
        <end position="747"/>
    </location>
</feature>
<feature type="transmembrane region" description="Helical" evidence="6">
    <location>
        <begin position="653"/>
        <end position="674"/>
    </location>
</feature>
<dbReference type="Proteomes" id="UP000232722">
    <property type="component" value="Unassembled WGS sequence"/>
</dbReference>
<dbReference type="Pfam" id="PF00520">
    <property type="entry name" value="Ion_trans"/>
    <property type="match status" value="1"/>
</dbReference>
<dbReference type="EMBL" id="LLXH01000089">
    <property type="protein sequence ID" value="PKC73346.1"/>
    <property type="molecule type" value="Genomic_DNA"/>
</dbReference>
<keyword evidence="3" id="KW-0677">Repeat</keyword>
<evidence type="ECO:0000256" key="6">
    <source>
        <dbReference type="SAM" id="Phobius"/>
    </source>
</evidence>
<dbReference type="InterPro" id="IPR024862">
    <property type="entry name" value="TRPV"/>
</dbReference>
<keyword evidence="2 6" id="KW-0812">Transmembrane</keyword>
<organism evidence="9 10">
    <name type="scientific">Rhizophagus irregularis</name>
    <dbReference type="NCBI Taxonomy" id="588596"/>
    <lineage>
        <taxon>Eukaryota</taxon>
        <taxon>Fungi</taxon>
        <taxon>Fungi incertae sedis</taxon>
        <taxon>Mucoromycota</taxon>
        <taxon>Glomeromycotina</taxon>
        <taxon>Glomeromycetes</taxon>
        <taxon>Glomerales</taxon>
        <taxon>Glomeraceae</taxon>
        <taxon>Rhizophagus</taxon>
    </lineage>
</organism>
<dbReference type="PANTHER" id="PTHR10582:SF2">
    <property type="entry name" value="INACTIVE"/>
    <property type="match status" value="1"/>
</dbReference>
<feature type="domain" description="Ion transport" evidence="7">
    <location>
        <begin position="626"/>
        <end position="865"/>
    </location>
</feature>
<dbReference type="InterPro" id="IPR005821">
    <property type="entry name" value="Ion_trans_dom"/>
</dbReference>
<dbReference type="EMBL" id="LLXJ01000745">
    <property type="protein sequence ID" value="PKC06550.1"/>
    <property type="molecule type" value="Genomic_DNA"/>
</dbReference>
<evidence type="ECO:0000313" key="9">
    <source>
        <dbReference type="EMBL" id="PKC73346.1"/>
    </source>
</evidence>
<reference evidence="9 10" key="4">
    <citation type="submission" date="2017-10" db="EMBL/GenBank/DDBJ databases">
        <title>Genome analyses suggest a sexual origin of heterokaryosis in a supposedly ancient asexual fungus.</title>
        <authorList>
            <person name="Corradi N."/>
            <person name="Sedzielewska K."/>
            <person name="Noel J."/>
            <person name="Charron P."/>
            <person name="Farinelli L."/>
            <person name="Marton T."/>
            <person name="Kruger M."/>
            <person name="Pelin A."/>
            <person name="Brachmann A."/>
            <person name="Corradi N."/>
        </authorList>
    </citation>
    <scope>NUCLEOTIDE SEQUENCE [LARGE SCALE GENOMIC DNA]</scope>
    <source>
        <strain evidence="9 10">A1</strain>
    </source>
</reference>
<dbReference type="PANTHER" id="PTHR10582">
    <property type="entry name" value="TRANSIENT RECEPTOR POTENTIAL ION CHANNEL PROTEIN"/>
    <property type="match status" value="1"/>
</dbReference>
<accession>A0A2N0SCS4</accession>
<evidence type="ECO:0000259" key="7">
    <source>
        <dbReference type="Pfam" id="PF00520"/>
    </source>
</evidence>
<evidence type="ECO:0000313" key="8">
    <source>
        <dbReference type="EMBL" id="PKC06550.1"/>
    </source>
</evidence>
<evidence type="ECO:0000313" key="11">
    <source>
        <dbReference type="Proteomes" id="UP000232722"/>
    </source>
</evidence>
<name>A0A2N0SCS4_9GLOM</name>
<reference evidence="8 11" key="2">
    <citation type="submission" date="2017-09" db="EMBL/GenBank/DDBJ databases">
        <title>Extensive intraspecific genome diversity in a model arbuscular mycorrhizal fungus.</title>
        <authorList>
            <person name="Chen E.C."/>
            <person name="Morin E."/>
            <person name="Beaudet D."/>
            <person name="Noel J."/>
            <person name="Ndikumana S."/>
            <person name="Charron P."/>
            <person name="St-Onge C."/>
            <person name="Giorgi J."/>
            <person name="Grigoriev I.V."/>
            <person name="Roux C."/>
            <person name="Martin F.M."/>
            <person name="Corradi N."/>
        </authorList>
    </citation>
    <scope>NUCLEOTIDE SEQUENCE [LARGE SCALE GENOMIC DNA]</scope>
    <source>
        <strain evidence="8 11">A5</strain>
    </source>
</reference>
<dbReference type="VEuPathDB" id="FungiDB:RhiirA1_451275"/>
<feature type="transmembrane region" description="Helical" evidence="6">
    <location>
        <begin position="686"/>
        <end position="705"/>
    </location>
</feature>
<protein>
    <recommendedName>
        <fullName evidence="7">Ion transport domain-containing protein</fullName>
    </recommendedName>
</protein>
<evidence type="ECO:0000256" key="4">
    <source>
        <dbReference type="ARBA" id="ARBA00022989"/>
    </source>
</evidence>
<evidence type="ECO:0000256" key="1">
    <source>
        <dbReference type="ARBA" id="ARBA00004141"/>
    </source>
</evidence>
<comment type="subcellular location">
    <subcellularLocation>
        <location evidence="1">Membrane</location>
        <topology evidence="1">Multi-pass membrane protein</topology>
    </subcellularLocation>
</comment>
<sequence>MSMNEIVIQIDDRAESMDAHGGKKISSLSISPNGKYAVTYSIDDNTIEGWIVENSELILDPEINVYRLSEEPERPIIIKVNDSKTVCYYYDWPVIEKIVIFQMSNYHRPLEYNQTIKYSRYNPIYMIYFEKNGNLAMFCPNKLLVYKVDKSNKLILDHEISNIKTRGVIDVDNNILWSISSEYLFEYKLSGSEIPVPKRYSLGFQIVRNHIDNFTIKGFVIKVKLVSGEKLNDNFLLVFNIPRDEEKQNIFLYNTIDTNKHVDVTEIFDKAGGFILYEYNSELNVAFGLVNGSVSRQKIDRNEFFNKVNNNNDTFDMENIRLLISKGERNMNMDFNNQEYKWRINKFKLSVYLNDEVICSKIMILRPINSISCKVLNNNALAMKDDQTLIIFEFDINSKSIKIKYIYFHHNKLNKEDFSGSTLPMMDPESVKELKRINGCIYTEWIKCFIKDDEWFMKYGETLLPILKNHTDPELIRRVYNKCTRLVKENPNRNLKFLKFISMKDLYDIYPDYFTKFNSEMFMFLNPSNKKINSKERSYHFSTFSQDSEILNNHYLRETNFYKNHITRAIQINIVGGKKYLILHQVNLLRLAKKGFTQIGTVKQLLDITASYPTYYFDLLPDDIFNLYIISLIFGVYHLIFELRKIFWYRKKYFLSILSCFDFIVYLYATYTSICWVMNGDIVDMPNWKPSVSCLLLCLKFILFLRIFEQFGRFFAIMFEVAKHVFFFLVILSMIIVSFANAFFLLLHPKVPGLVHDLVNYDDPNNPWTLSNAYAQLDINGNPLNETLIQIPDSNTNSFYGFPSSLFATYLFLTGNQNPLSPWGLSPENMTLHILTVVFSFLIVIYLMNLFIGILNKTIEKVNDKALYLTQKAKVMAEIELFYLLPHQRRWRHWFPEVIYYVVDVKKTRKYVKEAINKGNWENGDWPEMKNEILKLLDMEDAIK</sequence>
<evidence type="ECO:0000256" key="3">
    <source>
        <dbReference type="ARBA" id="ARBA00022737"/>
    </source>
</evidence>
<evidence type="ECO:0000313" key="10">
    <source>
        <dbReference type="Proteomes" id="UP000232688"/>
    </source>
</evidence>
<gene>
    <name evidence="9" type="ORF">RhiirA1_451275</name>
    <name evidence="8" type="ORF">RhiirA5_419424</name>
</gene>
<dbReference type="GO" id="GO:0005216">
    <property type="term" value="F:monoatomic ion channel activity"/>
    <property type="evidence" value="ECO:0007669"/>
    <property type="project" value="InterPro"/>
</dbReference>
<feature type="transmembrane region" description="Helical" evidence="6">
    <location>
        <begin position="624"/>
        <end position="641"/>
    </location>
</feature>
<feature type="transmembrane region" description="Helical" evidence="6">
    <location>
        <begin position="830"/>
        <end position="855"/>
    </location>
</feature>
<dbReference type="VEuPathDB" id="FungiDB:RhiirFUN_003041"/>
<dbReference type="Proteomes" id="UP000232688">
    <property type="component" value="Unassembled WGS sequence"/>
</dbReference>
<dbReference type="GO" id="GO:0005886">
    <property type="term" value="C:plasma membrane"/>
    <property type="evidence" value="ECO:0007669"/>
    <property type="project" value="TreeGrafter"/>
</dbReference>
<reference evidence="8 11" key="1">
    <citation type="submission" date="2016-04" db="EMBL/GenBank/DDBJ databases">
        <title>Genome analyses suggest a sexual origin of heterokaryosis in a supposedly ancient asexual fungus.</title>
        <authorList>
            <person name="Ropars J."/>
            <person name="Sedzielewska K."/>
            <person name="Noel J."/>
            <person name="Charron P."/>
            <person name="Farinelli L."/>
            <person name="Marton T."/>
            <person name="Kruger M."/>
            <person name="Pelin A."/>
            <person name="Brachmann A."/>
            <person name="Corradi N."/>
        </authorList>
    </citation>
    <scope>NUCLEOTIDE SEQUENCE [LARGE SCALE GENOMIC DNA]</scope>
    <source>
        <strain evidence="8 11">A5</strain>
    </source>
</reference>